<accession>A0A8R1Z3I2</accession>
<evidence type="ECO:0000256" key="1">
    <source>
        <dbReference type="SAM" id="MobiDB-lite"/>
    </source>
</evidence>
<name>A0A2A6CDF9_PRIPA</name>
<feature type="region of interest" description="Disordered" evidence="1">
    <location>
        <begin position="43"/>
        <end position="62"/>
    </location>
</feature>
<keyword evidence="3" id="KW-1185">Reference proteome</keyword>
<dbReference type="AlphaFoldDB" id="A0A2A6CDF9"/>
<sequence>MPNATTVAPRIAFEMMRMMIPLSHVESGVRNRHDVAVHPKVSATNATRKRLGTRARERRGRKSVRRTVLGIANANNKHADKNQRHEPEVKINTNIRSRKPDIMSFGERGIEQYSRGWFPSENNPARPAPAGPKRSSHKAAAMSSRETCEKMRSFVAMFGRAFGRDVTDKRESRALSTATSSKSLLERYVNISLIKPCEEVQEAVIVSLHQHSIM</sequence>
<proteinExistence type="predicted"/>
<reference evidence="3" key="1">
    <citation type="journal article" date="2008" name="Nat. Genet.">
        <title>The Pristionchus pacificus genome provides a unique perspective on nematode lifestyle and parasitism.</title>
        <authorList>
            <person name="Dieterich C."/>
            <person name="Clifton S.W."/>
            <person name="Schuster L.N."/>
            <person name="Chinwalla A."/>
            <person name="Delehaunty K."/>
            <person name="Dinkelacker I."/>
            <person name="Fulton L."/>
            <person name="Fulton R."/>
            <person name="Godfrey J."/>
            <person name="Minx P."/>
            <person name="Mitreva M."/>
            <person name="Roeseler W."/>
            <person name="Tian H."/>
            <person name="Witte H."/>
            <person name="Yang S.P."/>
            <person name="Wilson R.K."/>
            <person name="Sommer R.J."/>
        </authorList>
    </citation>
    <scope>NUCLEOTIDE SEQUENCE [LARGE SCALE GENOMIC DNA]</scope>
    <source>
        <strain evidence="3">PS312</strain>
    </source>
</reference>
<dbReference type="Proteomes" id="UP000005239">
    <property type="component" value="Unassembled WGS sequence"/>
</dbReference>
<dbReference type="EnsemblMetazoa" id="PPA46333.1">
    <property type="protein sequence ID" value="PPA46333.1"/>
    <property type="gene ID" value="WBGene00284702"/>
</dbReference>
<protein>
    <submittedName>
        <fullName evidence="2">Uncharacterized protein</fullName>
    </submittedName>
</protein>
<gene>
    <name evidence="2" type="primary">WBGene00284702</name>
</gene>
<evidence type="ECO:0000313" key="3">
    <source>
        <dbReference type="Proteomes" id="UP000005239"/>
    </source>
</evidence>
<feature type="compositionally biased region" description="Basic residues" evidence="1">
    <location>
        <begin position="47"/>
        <end position="62"/>
    </location>
</feature>
<feature type="region of interest" description="Disordered" evidence="1">
    <location>
        <begin position="116"/>
        <end position="136"/>
    </location>
</feature>
<evidence type="ECO:0000313" key="2">
    <source>
        <dbReference type="EnsemblMetazoa" id="PPA46333.1"/>
    </source>
</evidence>
<accession>A0A2A6CDF9</accession>
<organism evidence="2 3">
    <name type="scientific">Pristionchus pacificus</name>
    <name type="common">Parasitic nematode worm</name>
    <dbReference type="NCBI Taxonomy" id="54126"/>
    <lineage>
        <taxon>Eukaryota</taxon>
        <taxon>Metazoa</taxon>
        <taxon>Ecdysozoa</taxon>
        <taxon>Nematoda</taxon>
        <taxon>Chromadorea</taxon>
        <taxon>Rhabditida</taxon>
        <taxon>Rhabditina</taxon>
        <taxon>Diplogasteromorpha</taxon>
        <taxon>Diplogasteroidea</taxon>
        <taxon>Neodiplogasteridae</taxon>
        <taxon>Pristionchus</taxon>
    </lineage>
</organism>
<reference evidence="2" key="2">
    <citation type="submission" date="2022-06" db="UniProtKB">
        <authorList>
            <consortium name="EnsemblMetazoa"/>
        </authorList>
    </citation>
    <scope>IDENTIFICATION</scope>
    <source>
        <strain evidence="2">PS312</strain>
    </source>
</reference>